<evidence type="ECO:0000256" key="2">
    <source>
        <dbReference type="ARBA" id="ARBA00023136"/>
    </source>
</evidence>
<keyword evidence="6" id="KW-1185">Reference proteome</keyword>
<dbReference type="Gene3D" id="2.170.130.10">
    <property type="entry name" value="TonB-dependent receptor, plug domain"/>
    <property type="match status" value="1"/>
</dbReference>
<feature type="domain" description="Outer membrane protein beta-barrel" evidence="4">
    <location>
        <begin position="355"/>
        <end position="758"/>
    </location>
</feature>
<name>A0ABZ0XGU7_9BACT</name>
<dbReference type="Pfam" id="PF13620">
    <property type="entry name" value="CarboxypepD_reg"/>
    <property type="match status" value="1"/>
</dbReference>
<dbReference type="Gene3D" id="2.40.170.20">
    <property type="entry name" value="TonB-dependent receptor, beta-barrel domain"/>
    <property type="match status" value="1"/>
</dbReference>
<dbReference type="PANTHER" id="PTHR40980">
    <property type="entry name" value="PLUG DOMAIN-CONTAINING PROTEIN"/>
    <property type="match status" value="1"/>
</dbReference>
<evidence type="ECO:0000313" key="5">
    <source>
        <dbReference type="EMBL" id="WQG89856.1"/>
    </source>
</evidence>
<evidence type="ECO:0000256" key="3">
    <source>
        <dbReference type="ARBA" id="ARBA00023237"/>
    </source>
</evidence>
<evidence type="ECO:0000256" key="1">
    <source>
        <dbReference type="ARBA" id="ARBA00004442"/>
    </source>
</evidence>
<reference evidence="5 6" key="1">
    <citation type="submission" date="2023-11" db="EMBL/GenBank/DDBJ databases">
        <title>MicrobeMod: A computational toolkit for identifying prokaryotic methylation and restriction-modification with nanopore sequencing.</title>
        <authorList>
            <person name="Crits-Christoph A."/>
            <person name="Kang S.C."/>
            <person name="Lee H."/>
            <person name="Ostrov N."/>
        </authorList>
    </citation>
    <scope>NUCLEOTIDE SEQUENCE [LARGE SCALE GENOMIC DNA]</scope>
    <source>
        <strain evidence="5 6">ATCC 23090</strain>
    </source>
</reference>
<dbReference type="InterPro" id="IPR037066">
    <property type="entry name" value="Plug_dom_sf"/>
</dbReference>
<gene>
    <name evidence="5" type="ORF">SR876_33530</name>
</gene>
<proteinExistence type="predicted"/>
<dbReference type="PANTHER" id="PTHR40980:SF4">
    <property type="entry name" value="TONB-DEPENDENT RECEPTOR-LIKE BETA-BARREL DOMAIN-CONTAINING PROTEIN"/>
    <property type="match status" value="1"/>
</dbReference>
<keyword evidence="2" id="KW-0472">Membrane</keyword>
<dbReference type="RefSeq" id="WP_177318736.1">
    <property type="nucleotide sequence ID" value="NZ_CP139972.1"/>
</dbReference>
<protein>
    <submittedName>
        <fullName evidence="5">Outer membrane beta-barrel family protein</fullName>
    </submittedName>
</protein>
<evidence type="ECO:0000259" key="4">
    <source>
        <dbReference type="Pfam" id="PF14905"/>
    </source>
</evidence>
<dbReference type="InterPro" id="IPR036942">
    <property type="entry name" value="Beta-barrel_TonB_sf"/>
</dbReference>
<evidence type="ECO:0000313" key="6">
    <source>
        <dbReference type="Proteomes" id="UP001326715"/>
    </source>
</evidence>
<dbReference type="SUPFAM" id="SSF49478">
    <property type="entry name" value="Cna protein B-type domain"/>
    <property type="match status" value="1"/>
</dbReference>
<dbReference type="EMBL" id="CP140154">
    <property type="protein sequence ID" value="WQG89856.1"/>
    <property type="molecule type" value="Genomic_DNA"/>
</dbReference>
<sequence length="786" mass="88488">MIRDTTGHPLEFTAVCLVDNGDTTKNKCVFSGTDGVFVFPNVADGSYYIKTSYTGYYPFRSAVFSISSAKGETMVLPDYILRQDGGKMLKEISVTAQKPLIEKKIDRVVLNVENSVMAKGNTALEILQSAPGVGESRNGTLSLRGKEGTMVLVNDKPTYLSAADLAELLRNTPGTNVHSIELITNPPAKYEAQGTGGIINIRMKTTKALGFNGSVNAMGGFGRYYKWNTGVAATFRTNKVNLSANYIASGNQRFNDQTVERTNINNGVITRFDQQADRVRRIGYNHFNVSIEYYPTSRSTFRLFADGSFNTATQTLYNNTGISNGAEKQDSSYMSVAPLRSNYSDFRYGASYEYKLDSIGSTLGMDFNAGRFDAKEVTQYNNAYYLSPGKPLKSSDTLRINSPIKIDIYSFNADYSRPWLNRKHVMDAGVKFTYIKTNNDFGYDSLRNGTFYSTIFSNRFIYKENVNAGYVNYNFKGDKTSVQAGLRVEQTNSEGIALGADESVKRHYLDFFPTAFIDQKLSASSTINFAYSRRIDRPSYEDLNPFVYFLDQFTFSQGNPFLKPQYSNSFEVNYTLLDKYNASLSYVRIGQVISEVVKTDPVSKTLIFSYDNLAKQDVFSLALTAPISITRWWSSLFFFNTNLNHIVTPDFDGNPLDVRRLSYNFNVNETFTIDNATKCELNFGYQSPYITGTIFYNKPQYGLDFGLSRTFSKHISASFSVKDIFHTRTRYFTSLLPNQHYQYFQLLETQIVRLTATYKFGNSKIPKVKNGAGASEEEMNRIKGAN</sequence>
<dbReference type="Proteomes" id="UP001326715">
    <property type="component" value="Chromosome"/>
</dbReference>
<dbReference type="InterPro" id="IPR041700">
    <property type="entry name" value="OMP_b-brl_3"/>
</dbReference>
<dbReference type="SUPFAM" id="SSF56935">
    <property type="entry name" value="Porins"/>
    <property type="match status" value="1"/>
</dbReference>
<dbReference type="Pfam" id="PF14905">
    <property type="entry name" value="OMP_b-brl_3"/>
    <property type="match status" value="1"/>
</dbReference>
<comment type="subcellular location">
    <subcellularLocation>
        <location evidence="1">Cell outer membrane</location>
    </subcellularLocation>
</comment>
<accession>A0ABZ0XGU7</accession>
<organism evidence="5 6">
    <name type="scientific">Chitinophaga sancti</name>
    <dbReference type="NCBI Taxonomy" id="1004"/>
    <lineage>
        <taxon>Bacteria</taxon>
        <taxon>Pseudomonadati</taxon>
        <taxon>Bacteroidota</taxon>
        <taxon>Chitinophagia</taxon>
        <taxon>Chitinophagales</taxon>
        <taxon>Chitinophagaceae</taxon>
        <taxon>Chitinophaga</taxon>
    </lineage>
</organism>
<keyword evidence="3" id="KW-0998">Cell outer membrane</keyword>